<dbReference type="CDD" id="cd00371">
    <property type="entry name" value="HMA"/>
    <property type="match status" value="1"/>
</dbReference>
<comment type="caution">
    <text evidence="2">The sequence shown here is derived from an EMBL/GenBank/DDBJ whole genome shotgun (WGS) entry which is preliminary data.</text>
</comment>
<feature type="domain" description="HMA" evidence="1">
    <location>
        <begin position="1"/>
        <end position="67"/>
    </location>
</feature>
<dbReference type="Pfam" id="PF00403">
    <property type="entry name" value="HMA"/>
    <property type="match status" value="1"/>
</dbReference>
<dbReference type="Gene3D" id="3.30.70.100">
    <property type="match status" value="1"/>
</dbReference>
<gene>
    <name evidence="2" type="ORF">Q0590_23220</name>
</gene>
<dbReference type="Proteomes" id="UP001168528">
    <property type="component" value="Unassembled WGS sequence"/>
</dbReference>
<organism evidence="2 3">
    <name type="scientific">Rhodocytophaga aerolata</name>
    <dbReference type="NCBI Taxonomy" id="455078"/>
    <lineage>
        <taxon>Bacteria</taxon>
        <taxon>Pseudomonadati</taxon>
        <taxon>Bacteroidota</taxon>
        <taxon>Cytophagia</taxon>
        <taxon>Cytophagales</taxon>
        <taxon>Rhodocytophagaceae</taxon>
        <taxon>Rhodocytophaga</taxon>
    </lineage>
</organism>
<dbReference type="SUPFAM" id="SSF55008">
    <property type="entry name" value="HMA, heavy metal-associated domain"/>
    <property type="match status" value="1"/>
</dbReference>
<dbReference type="PROSITE" id="PS50846">
    <property type="entry name" value="HMA_2"/>
    <property type="match status" value="1"/>
</dbReference>
<sequence>MDKFQFKTNIKCGGCVAQVTPHLNELEGVRSWEVNIQNPDKILTVIADGAKVNSIKEAVTQAGFKAEKL</sequence>
<evidence type="ECO:0000259" key="1">
    <source>
        <dbReference type="PROSITE" id="PS50846"/>
    </source>
</evidence>
<dbReference type="InterPro" id="IPR036163">
    <property type="entry name" value="HMA_dom_sf"/>
</dbReference>
<evidence type="ECO:0000313" key="3">
    <source>
        <dbReference type="Proteomes" id="UP001168528"/>
    </source>
</evidence>
<dbReference type="RefSeq" id="WP_302040010.1">
    <property type="nucleotide sequence ID" value="NZ_JAUKPO010000017.1"/>
</dbReference>
<protein>
    <submittedName>
        <fullName evidence="2">Cation transporter</fullName>
    </submittedName>
</protein>
<evidence type="ECO:0000313" key="2">
    <source>
        <dbReference type="EMBL" id="MDO1449207.1"/>
    </source>
</evidence>
<accession>A0ABT8RAS5</accession>
<name>A0ABT8RAS5_9BACT</name>
<reference evidence="2" key="1">
    <citation type="submission" date="2023-07" db="EMBL/GenBank/DDBJ databases">
        <title>The genome sequence of Rhodocytophaga aerolata KACC 12507.</title>
        <authorList>
            <person name="Zhang X."/>
        </authorList>
    </citation>
    <scope>NUCLEOTIDE SEQUENCE</scope>
    <source>
        <strain evidence="2">KACC 12507</strain>
    </source>
</reference>
<dbReference type="EMBL" id="JAUKPO010000017">
    <property type="protein sequence ID" value="MDO1449207.1"/>
    <property type="molecule type" value="Genomic_DNA"/>
</dbReference>
<dbReference type="InterPro" id="IPR006121">
    <property type="entry name" value="HMA_dom"/>
</dbReference>
<keyword evidence="3" id="KW-1185">Reference proteome</keyword>
<proteinExistence type="predicted"/>